<dbReference type="Pfam" id="PF08240">
    <property type="entry name" value="ADH_N"/>
    <property type="match status" value="1"/>
</dbReference>
<dbReference type="GO" id="GO:0008270">
    <property type="term" value="F:zinc ion binding"/>
    <property type="evidence" value="ECO:0007669"/>
    <property type="project" value="InterPro"/>
</dbReference>
<accession>A0A839DUB9</accession>
<dbReference type="SUPFAM" id="SSF51735">
    <property type="entry name" value="NAD(P)-binding Rossmann-fold domains"/>
    <property type="match status" value="1"/>
</dbReference>
<dbReference type="SUPFAM" id="SSF50129">
    <property type="entry name" value="GroES-like"/>
    <property type="match status" value="1"/>
</dbReference>
<dbReference type="SMART" id="SM00829">
    <property type="entry name" value="PKS_ER"/>
    <property type="match status" value="1"/>
</dbReference>
<dbReference type="PROSITE" id="PS00059">
    <property type="entry name" value="ADH_ZINC"/>
    <property type="match status" value="1"/>
</dbReference>
<evidence type="ECO:0000259" key="8">
    <source>
        <dbReference type="SMART" id="SM00829"/>
    </source>
</evidence>
<evidence type="ECO:0000256" key="2">
    <source>
        <dbReference type="ARBA" id="ARBA00008072"/>
    </source>
</evidence>
<dbReference type="AlphaFoldDB" id="A0A839DUB9"/>
<dbReference type="Gene3D" id="3.90.180.10">
    <property type="entry name" value="Medium-chain alcohol dehydrogenases, catalytic domain"/>
    <property type="match status" value="1"/>
</dbReference>
<keyword evidence="4 7" id="KW-0862">Zinc</keyword>
<evidence type="ECO:0000256" key="7">
    <source>
        <dbReference type="RuleBase" id="RU361277"/>
    </source>
</evidence>
<protein>
    <submittedName>
        <fullName evidence="9">L-iditol 2-dehydrogenase</fullName>
        <ecNumber evidence="9">1.1.1.14</ecNumber>
    </submittedName>
</protein>
<feature type="domain" description="Enoyl reductase (ER)" evidence="8">
    <location>
        <begin position="19"/>
        <end position="344"/>
    </location>
</feature>
<keyword evidence="6" id="KW-0520">NAD</keyword>
<evidence type="ECO:0000313" key="9">
    <source>
        <dbReference type="EMBL" id="MBA8824643.1"/>
    </source>
</evidence>
<dbReference type="InterPro" id="IPR013154">
    <property type="entry name" value="ADH-like_N"/>
</dbReference>
<dbReference type="RefSeq" id="WP_328796015.1">
    <property type="nucleotide sequence ID" value="NZ_JACGWZ010000002.1"/>
</dbReference>
<name>A0A839DUB9_9PSEU</name>
<keyword evidence="3 7" id="KW-0479">Metal-binding</keyword>
<dbReference type="InterPro" id="IPR011032">
    <property type="entry name" value="GroES-like_sf"/>
</dbReference>
<sequence length="350" mass="36991">MTASSHDRIPDTMRTSVLSAPGEIAVHHRPTPEPGAGQVLVRVDSVGVCGSDVHYYEHGRVGPFVVTAPLVLGHEAGGRIVSTGPDVDADRVGQRVALEPGVPCRRCDQCKTGRYHLCPDMRFFATPPVDGAFCEYVVLDEDFAHPVPPEISEDAAGLIEPLSVAVWACSKARIGAATRVLISGAGPIGVLTVQVARAFGATEITVVEPSEPRRDAATRFGATSTVDPTEREPTEVVDGVDAFLDCSGAAPAIRAGIPAVRPAGRVVLVGMGADEITLPMVVLQTREVEVTGTFRYANTWPTAIALAASGRVELDALVTGRYRLEDAEQALTANTDPHSIKPVVRPGQRD</sequence>
<dbReference type="FunFam" id="3.40.50.720:FF:000068">
    <property type="entry name" value="Sorbitol dehydrogenase"/>
    <property type="match status" value="1"/>
</dbReference>
<dbReference type="Gene3D" id="3.40.50.720">
    <property type="entry name" value="NAD(P)-binding Rossmann-like Domain"/>
    <property type="match status" value="1"/>
</dbReference>
<dbReference type="InterPro" id="IPR036291">
    <property type="entry name" value="NAD(P)-bd_dom_sf"/>
</dbReference>
<evidence type="ECO:0000256" key="1">
    <source>
        <dbReference type="ARBA" id="ARBA00001947"/>
    </source>
</evidence>
<comment type="caution">
    <text evidence="9">The sequence shown here is derived from an EMBL/GenBank/DDBJ whole genome shotgun (WGS) entry which is preliminary data.</text>
</comment>
<dbReference type="InterPro" id="IPR020843">
    <property type="entry name" value="ER"/>
</dbReference>
<evidence type="ECO:0000256" key="5">
    <source>
        <dbReference type="ARBA" id="ARBA00023002"/>
    </source>
</evidence>
<dbReference type="CDD" id="cd05285">
    <property type="entry name" value="sorbitol_DH"/>
    <property type="match status" value="1"/>
</dbReference>
<evidence type="ECO:0000256" key="6">
    <source>
        <dbReference type="ARBA" id="ARBA00023027"/>
    </source>
</evidence>
<evidence type="ECO:0000256" key="3">
    <source>
        <dbReference type="ARBA" id="ARBA00022723"/>
    </source>
</evidence>
<proteinExistence type="inferred from homology"/>
<dbReference type="EMBL" id="JACGWZ010000002">
    <property type="protein sequence ID" value="MBA8824643.1"/>
    <property type="molecule type" value="Genomic_DNA"/>
</dbReference>
<evidence type="ECO:0000256" key="4">
    <source>
        <dbReference type="ARBA" id="ARBA00022833"/>
    </source>
</evidence>
<comment type="cofactor">
    <cofactor evidence="1 7">
        <name>Zn(2+)</name>
        <dbReference type="ChEBI" id="CHEBI:29105"/>
    </cofactor>
</comment>
<gene>
    <name evidence="9" type="ORF">FHX42_001990</name>
</gene>
<dbReference type="InterPro" id="IPR013149">
    <property type="entry name" value="ADH-like_C"/>
</dbReference>
<dbReference type="Pfam" id="PF00107">
    <property type="entry name" value="ADH_zinc_N"/>
    <property type="match status" value="1"/>
</dbReference>
<reference evidence="9 10" key="1">
    <citation type="submission" date="2020-07" db="EMBL/GenBank/DDBJ databases">
        <title>Sequencing the genomes of 1000 actinobacteria strains.</title>
        <authorList>
            <person name="Klenk H.-P."/>
        </authorList>
    </citation>
    <scope>NUCLEOTIDE SEQUENCE [LARGE SCALE GENOMIC DNA]</scope>
    <source>
        <strain evidence="9 10">DSM 45975</strain>
    </source>
</reference>
<dbReference type="InterPro" id="IPR045306">
    <property type="entry name" value="SDH-like"/>
</dbReference>
<keyword evidence="10" id="KW-1185">Reference proteome</keyword>
<dbReference type="PANTHER" id="PTHR43161:SF9">
    <property type="entry name" value="SORBITOL DEHYDROGENASE"/>
    <property type="match status" value="1"/>
</dbReference>
<organism evidence="9 10">
    <name type="scientific">Halosaccharopolyspora lacisalsi</name>
    <dbReference type="NCBI Taxonomy" id="1000566"/>
    <lineage>
        <taxon>Bacteria</taxon>
        <taxon>Bacillati</taxon>
        <taxon>Actinomycetota</taxon>
        <taxon>Actinomycetes</taxon>
        <taxon>Pseudonocardiales</taxon>
        <taxon>Pseudonocardiaceae</taxon>
        <taxon>Halosaccharopolyspora</taxon>
    </lineage>
</organism>
<evidence type="ECO:0000313" key="10">
    <source>
        <dbReference type="Proteomes" id="UP000569329"/>
    </source>
</evidence>
<dbReference type="InterPro" id="IPR002328">
    <property type="entry name" value="ADH_Zn_CS"/>
</dbReference>
<dbReference type="Proteomes" id="UP000569329">
    <property type="component" value="Unassembled WGS sequence"/>
</dbReference>
<dbReference type="GO" id="GO:0003939">
    <property type="term" value="F:L-iditol 2-dehydrogenase (NAD+) activity"/>
    <property type="evidence" value="ECO:0007669"/>
    <property type="project" value="UniProtKB-EC"/>
</dbReference>
<dbReference type="PANTHER" id="PTHR43161">
    <property type="entry name" value="SORBITOL DEHYDROGENASE"/>
    <property type="match status" value="1"/>
</dbReference>
<keyword evidence="5 9" id="KW-0560">Oxidoreductase</keyword>
<dbReference type="EC" id="1.1.1.14" evidence="9"/>
<comment type="similarity">
    <text evidence="2 7">Belongs to the zinc-containing alcohol dehydrogenase family.</text>
</comment>